<dbReference type="InterPro" id="IPR036097">
    <property type="entry name" value="HisK_dim/P_sf"/>
</dbReference>
<accession>A0A974WL71</accession>
<organism evidence="15 16">
    <name type="scientific">Fulvivirga lutea</name>
    <dbReference type="NCBI Taxonomy" id="2810512"/>
    <lineage>
        <taxon>Bacteria</taxon>
        <taxon>Pseudomonadati</taxon>
        <taxon>Bacteroidota</taxon>
        <taxon>Cytophagia</taxon>
        <taxon>Cytophagales</taxon>
        <taxon>Fulvivirgaceae</taxon>
        <taxon>Fulvivirga</taxon>
    </lineage>
</organism>
<dbReference type="FunFam" id="3.30.565.10:FF:000006">
    <property type="entry name" value="Sensor histidine kinase WalK"/>
    <property type="match status" value="1"/>
</dbReference>
<evidence type="ECO:0000256" key="8">
    <source>
        <dbReference type="ARBA" id="ARBA00022777"/>
    </source>
</evidence>
<keyword evidence="5" id="KW-0808">Transferase</keyword>
<keyword evidence="7" id="KW-0547">Nucleotide-binding</keyword>
<dbReference type="Proteomes" id="UP000662783">
    <property type="component" value="Chromosome"/>
</dbReference>
<dbReference type="GO" id="GO:0030295">
    <property type="term" value="F:protein kinase activator activity"/>
    <property type="evidence" value="ECO:0007669"/>
    <property type="project" value="TreeGrafter"/>
</dbReference>
<keyword evidence="9" id="KW-0067">ATP-binding</keyword>
<keyword evidence="16" id="KW-1185">Reference proteome</keyword>
<dbReference type="Gene3D" id="1.10.287.130">
    <property type="match status" value="1"/>
</dbReference>
<gene>
    <name evidence="15" type="ORF">JR347_03940</name>
</gene>
<dbReference type="Pfam" id="PF00512">
    <property type="entry name" value="HisKA"/>
    <property type="match status" value="1"/>
</dbReference>
<dbReference type="NCBIfam" id="TIGR00229">
    <property type="entry name" value="sensory_box"/>
    <property type="match status" value="1"/>
</dbReference>
<dbReference type="InterPro" id="IPR035965">
    <property type="entry name" value="PAS-like_dom_sf"/>
</dbReference>
<evidence type="ECO:0000256" key="6">
    <source>
        <dbReference type="ARBA" id="ARBA00022692"/>
    </source>
</evidence>
<evidence type="ECO:0000256" key="11">
    <source>
        <dbReference type="ARBA" id="ARBA00023012"/>
    </source>
</evidence>
<dbReference type="Pfam" id="PF02518">
    <property type="entry name" value="HATPase_c"/>
    <property type="match status" value="1"/>
</dbReference>
<evidence type="ECO:0000256" key="10">
    <source>
        <dbReference type="ARBA" id="ARBA00022989"/>
    </source>
</evidence>
<dbReference type="KEGG" id="fuv:JR347_03940"/>
<feature type="transmembrane region" description="Helical" evidence="13">
    <location>
        <begin position="326"/>
        <end position="346"/>
    </location>
</feature>
<evidence type="ECO:0000256" key="7">
    <source>
        <dbReference type="ARBA" id="ARBA00022741"/>
    </source>
</evidence>
<dbReference type="EMBL" id="CP070608">
    <property type="protein sequence ID" value="QSE98240.1"/>
    <property type="molecule type" value="Genomic_DNA"/>
</dbReference>
<dbReference type="PROSITE" id="PS50109">
    <property type="entry name" value="HIS_KIN"/>
    <property type="match status" value="1"/>
</dbReference>
<dbReference type="GO" id="GO:0000156">
    <property type="term" value="F:phosphorelay response regulator activity"/>
    <property type="evidence" value="ECO:0007669"/>
    <property type="project" value="TreeGrafter"/>
</dbReference>
<dbReference type="GO" id="GO:0005524">
    <property type="term" value="F:ATP binding"/>
    <property type="evidence" value="ECO:0007669"/>
    <property type="project" value="UniProtKB-KW"/>
</dbReference>
<feature type="transmembrane region" description="Helical" evidence="13">
    <location>
        <begin position="241"/>
        <end position="261"/>
    </location>
</feature>
<dbReference type="SUPFAM" id="SSF47384">
    <property type="entry name" value="Homodimeric domain of signal transducing histidine kinase"/>
    <property type="match status" value="1"/>
</dbReference>
<evidence type="ECO:0000313" key="15">
    <source>
        <dbReference type="EMBL" id="QSE98240.1"/>
    </source>
</evidence>
<dbReference type="PANTHER" id="PTHR42878">
    <property type="entry name" value="TWO-COMPONENT HISTIDINE KINASE"/>
    <property type="match status" value="1"/>
</dbReference>
<dbReference type="InterPro" id="IPR036890">
    <property type="entry name" value="HATPase_C_sf"/>
</dbReference>
<dbReference type="InterPro" id="IPR011622">
    <property type="entry name" value="7TMR_DISM_rcpt_extracell_dom2"/>
</dbReference>
<dbReference type="SUPFAM" id="SSF55874">
    <property type="entry name" value="ATPase domain of HSP90 chaperone/DNA topoisomerase II/histidine kinase"/>
    <property type="match status" value="1"/>
</dbReference>
<dbReference type="InterPro" id="IPR003661">
    <property type="entry name" value="HisK_dim/P_dom"/>
</dbReference>
<keyword evidence="6 13" id="KW-0812">Transmembrane</keyword>
<reference evidence="15" key="1">
    <citation type="submission" date="2021-02" db="EMBL/GenBank/DDBJ databases">
        <title>Fulvivirga sp. S481 isolated from sea water.</title>
        <authorList>
            <person name="Bae S.S."/>
            <person name="Baek K."/>
        </authorList>
    </citation>
    <scope>NUCLEOTIDE SEQUENCE</scope>
    <source>
        <strain evidence="15">S481</strain>
    </source>
</reference>
<dbReference type="GO" id="GO:0007234">
    <property type="term" value="P:osmosensory signaling via phosphorelay pathway"/>
    <property type="evidence" value="ECO:0007669"/>
    <property type="project" value="TreeGrafter"/>
</dbReference>
<comment type="catalytic activity">
    <reaction evidence="1">
        <text>ATP + protein L-histidine = ADP + protein N-phospho-L-histidine.</text>
        <dbReference type="EC" id="2.7.13.3"/>
    </reaction>
</comment>
<evidence type="ECO:0000256" key="4">
    <source>
        <dbReference type="ARBA" id="ARBA00022553"/>
    </source>
</evidence>
<keyword evidence="11" id="KW-0902">Two-component regulatory system</keyword>
<dbReference type="InterPro" id="IPR004358">
    <property type="entry name" value="Sig_transdc_His_kin-like_C"/>
</dbReference>
<dbReference type="PANTHER" id="PTHR42878:SF7">
    <property type="entry name" value="SENSOR HISTIDINE KINASE GLRK"/>
    <property type="match status" value="1"/>
</dbReference>
<dbReference type="GO" id="GO:0016020">
    <property type="term" value="C:membrane"/>
    <property type="evidence" value="ECO:0007669"/>
    <property type="project" value="UniProtKB-SubCell"/>
</dbReference>
<feature type="transmembrane region" description="Helical" evidence="13">
    <location>
        <begin position="268"/>
        <end position="287"/>
    </location>
</feature>
<dbReference type="AlphaFoldDB" id="A0A974WL71"/>
<evidence type="ECO:0000256" key="3">
    <source>
        <dbReference type="ARBA" id="ARBA00012438"/>
    </source>
</evidence>
<dbReference type="InterPro" id="IPR011623">
    <property type="entry name" value="7TMR_DISM_rcpt_extracell_dom1"/>
</dbReference>
<keyword evidence="4" id="KW-0597">Phosphoprotein</keyword>
<evidence type="ECO:0000256" key="9">
    <source>
        <dbReference type="ARBA" id="ARBA00022840"/>
    </source>
</evidence>
<protein>
    <recommendedName>
        <fullName evidence="3">histidine kinase</fullName>
        <ecNumber evidence="3">2.7.13.3</ecNumber>
    </recommendedName>
</protein>
<sequence>MRSVLFIIGFFFLLSEHTVAQQPVKLQGQEEINLNFHFYYFIDETGSLTKEEVELREFEPVPSTGLRTNASEQAIWLKLKVLNTHHENQSYYLQFVDPTIYKLLLHDEDQVFRSGIGFHPTERFINSHKHSFFLKQAPEVEKEYLIKATAAIKITLDAKLIKHDVYTERISKERFFLGLFYGGMIILFIYSVLLLITTGQRMFAYYAGYIFFVALLTGAGDGITGEFLHAWVRWKEGYQDAASAVASNVLGVMFMIMFLDVKKWSSVFYKLNVGFMFLVGISGIILLQLEHDIIFDLLGLYGIIQVLLMVSTSIQAKRKNVPQAGYFLVAYILFGFFIVWFILSLFRILPYGFISQYAIHLGYGISVIVLSYGVGVRINSYYKKLLKKEQEEQELIKRKNEELEQQVAIRTEFLAEKEGNLRSIIDNNTNAIWLVNNKYELIDYNNIFAKGWEAAYDQKLELGKSIIDQMPVQNLKVQWKVRYDTTMEGKPGTYYDQYIIGNKTRHYEIKTFPIFQDDEVRGVSLFSADITERIEWQNKLENQNLMLKKVNQELDSFVYSASHDLKAPLASVLGLINISRLEQNPKEKEKYYTMMETSIKRLDQFIKDIIDYSRNARTENVREKVDLKSVMANVFEDLRYIYEKEKVDVQLNIDQKAELYSDPMRLKVIVRNILSNALKYGCIKPKKNIIEIDASISKKKVNISIKDYGPGIDKVHHDQLFDMFYRASESTSGTGLGLYIVKETVTKLGGRVSVSSEPKKGTTFSLFLPNEINNES</sequence>
<evidence type="ECO:0000256" key="5">
    <source>
        <dbReference type="ARBA" id="ARBA00022679"/>
    </source>
</evidence>
<dbReference type="PRINTS" id="PR00344">
    <property type="entry name" value="BCTRLSENSOR"/>
</dbReference>
<dbReference type="Gene3D" id="2.60.40.2380">
    <property type="match status" value="1"/>
</dbReference>
<comment type="subcellular location">
    <subcellularLocation>
        <location evidence="2">Membrane</location>
        <topology evidence="2">Multi-pass membrane protein</topology>
    </subcellularLocation>
</comment>
<evidence type="ECO:0000256" key="1">
    <source>
        <dbReference type="ARBA" id="ARBA00000085"/>
    </source>
</evidence>
<evidence type="ECO:0000256" key="12">
    <source>
        <dbReference type="ARBA" id="ARBA00023136"/>
    </source>
</evidence>
<keyword evidence="10 13" id="KW-1133">Transmembrane helix</keyword>
<dbReference type="InterPro" id="IPR005467">
    <property type="entry name" value="His_kinase_dom"/>
</dbReference>
<evidence type="ECO:0000259" key="14">
    <source>
        <dbReference type="PROSITE" id="PS50109"/>
    </source>
</evidence>
<dbReference type="SMART" id="SM00388">
    <property type="entry name" value="HisKA"/>
    <property type="match status" value="1"/>
</dbReference>
<evidence type="ECO:0000256" key="2">
    <source>
        <dbReference type="ARBA" id="ARBA00004141"/>
    </source>
</evidence>
<dbReference type="InterPro" id="IPR050351">
    <property type="entry name" value="BphY/WalK/GraS-like"/>
</dbReference>
<keyword evidence="12 13" id="KW-0472">Membrane</keyword>
<dbReference type="Pfam" id="PF07695">
    <property type="entry name" value="7TMR-DISM_7TM"/>
    <property type="match status" value="1"/>
</dbReference>
<dbReference type="GO" id="GO:0000155">
    <property type="term" value="F:phosphorelay sensor kinase activity"/>
    <property type="evidence" value="ECO:0007669"/>
    <property type="project" value="InterPro"/>
</dbReference>
<feature type="transmembrane region" description="Helical" evidence="13">
    <location>
        <begin position="358"/>
        <end position="378"/>
    </location>
</feature>
<proteinExistence type="predicted"/>
<dbReference type="RefSeq" id="WP_205722752.1">
    <property type="nucleotide sequence ID" value="NZ_CP070608.1"/>
</dbReference>
<evidence type="ECO:0000256" key="13">
    <source>
        <dbReference type="SAM" id="Phobius"/>
    </source>
</evidence>
<feature type="transmembrane region" description="Helical" evidence="13">
    <location>
        <begin position="293"/>
        <end position="314"/>
    </location>
</feature>
<feature type="transmembrane region" description="Helical" evidence="13">
    <location>
        <begin position="203"/>
        <end position="221"/>
    </location>
</feature>
<dbReference type="CDD" id="cd00082">
    <property type="entry name" value="HisKA"/>
    <property type="match status" value="1"/>
</dbReference>
<feature type="domain" description="Histidine kinase" evidence="14">
    <location>
        <begin position="560"/>
        <end position="772"/>
    </location>
</feature>
<evidence type="ECO:0000313" key="16">
    <source>
        <dbReference type="Proteomes" id="UP000662783"/>
    </source>
</evidence>
<dbReference type="InterPro" id="IPR003594">
    <property type="entry name" value="HATPase_dom"/>
</dbReference>
<dbReference type="EC" id="2.7.13.3" evidence="3"/>
<feature type="transmembrane region" description="Helical" evidence="13">
    <location>
        <begin position="175"/>
        <end position="196"/>
    </location>
</feature>
<dbReference type="InterPro" id="IPR000014">
    <property type="entry name" value="PAS"/>
</dbReference>
<dbReference type="SMART" id="SM00387">
    <property type="entry name" value="HATPase_c"/>
    <property type="match status" value="1"/>
</dbReference>
<dbReference type="CDD" id="cd00075">
    <property type="entry name" value="HATPase"/>
    <property type="match status" value="1"/>
</dbReference>
<dbReference type="Gene3D" id="3.30.450.20">
    <property type="entry name" value="PAS domain"/>
    <property type="match status" value="1"/>
</dbReference>
<keyword evidence="8" id="KW-0418">Kinase</keyword>
<dbReference type="Pfam" id="PF07696">
    <property type="entry name" value="7TMR-DISMED2"/>
    <property type="match status" value="1"/>
</dbReference>
<name>A0A974WL71_9BACT</name>
<dbReference type="Gene3D" id="3.30.565.10">
    <property type="entry name" value="Histidine kinase-like ATPase, C-terminal domain"/>
    <property type="match status" value="1"/>
</dbReference>
<dbReference type="SUPFAM" id="SSF55785">
    <property type="entry name" value="PYP-like sensor domain (PAS domain)"/>
    <property type="match status" value="1"/>
</dbReference>